<dbReference type="InParanoid" id="A0A1J7K0D5"/>
<dbReference type="EMBL" id="KV875094">
    <property type="protein sequence ID" value="OIW33578.1"/>
    <property type="molecule type" value="Genomic_DNA"/>
</dbReference>
<dbReference type="OrthoDB" id="10355433at2759"/>
<organism evidence="1 2">
    <name type="scientific">Coniochaeta ligniaria NRRL 30616</name>
    <dbReference type="NCBI Taxonomy" id="1408157"/>
    <lineage>
        <taxon>Eukaryota</taxon>
        <taxon>Fungi</taxon>
        <taxon>Dikarya</taxon>
        <taxon>Ascomycota</taxon>
        <taxon>Pezizomycotina</taxon>
        <taxon>Sordariomycetes</taxon>
        <taxon>Sordariomycetidae</taxon>
        <taxon>Coniochaetales</taxon>
        <taxon>Coniochaetaceae</taxon>
        <taxon>Coniochaeta</taxon>
    </lineage>
</organism>
<dbReference type="Proteomes" id="UP000182658">
    <property type="component" value="Unassembled WGS sequence"/>
</dbReference>
<evidence type="ECO:0000313" key="2">
    <source>
        <dbReference type="Proteomes" id="UP000182658"/>
    </source>
</evidence>
<evidence type="ECO:0000313" key="1">
    <source>
        <dbReference type="EMBL" id="OIW33578.1"/>
    </source>
</evidence>
<sequence>MSARVTAVADVVFQVGGPGGTFALAQVDQGDQVITSQLNNPLFKNAINAFVVNAGEVLDGRPQACGCVAFLSPTCTGNPRFAFGGNVTDVPGDLLGDIGCYVCV</sequence>
<accession>A0A1J7K0D5</accession>
<keyword evidence="2" id="KW-1185">Reference proteome</keyword>
<reference evidence="1 2" key="1">
    <citation type="submission" date="2016-10" db="EMBL/GenBank/DDBJ databases">
        <title>Draft genome sequence of Coniochaeta ligniaria NRRL30616, a lignocellulolytic fungus for bioabatement of inhibitors in plant biomass hydrolysates.</title>
        <authorList>
            <consortium name="DOE Joint Genome Institute"/>
            <person name="Jimenez D.J."/>
            <person name="Hector R.E."/>
            <person name="Riley R."/>
            <person name="Sun H."/>
            <person name="Grigoriev I.V."/>
            <person name="Van Elsas J.D."/>
            <person name="Nichols N.N."/>
        </authorList>
    </citation>
    <scope>NUCLEOTIDE SEQUENCE [LARGE SCALE GENOMIC DNA]</scope>
    <source>
        <strain evidence="1 2">NRRL 30616</strain>
    </source>
</reference>
<proteinExistence type="predicted"/>
<dbReference type="AlphaFoldDB" id="A0A1J7K0D5"/>
<protein>
    <submittedName>
        <fullName evidence="1">Uncharacterized protein</fullName>
    </submittedName>
</protein>
<name>A0A1J7K0D5_9PEZI</name>
<gene>
    <name evidence="1" type="ORF">CONLIGDRAFT_677351</name>
</gene>